<name>A0A2H0RIZ2_9BACT</name>
<sequence>MNKKIINQVIALFLILVLASIIPADKQSIKGATSLTLRFGNKGQMLVREGVIDKDKLSAIYEGRGGIPEEIRGVLLGKIEELVITEENAGIALNFLWALGLANKSKVLSDGQMMNPRYGGAENFASTGGWTLSRGVAMDHYGMHDLVDLSVKGEKRVENVASNIYRPCCDNHTAFPDCNHGMAMLGALSLLGKLDASEDQMYEVAYKLNRMWFPGEYAHLNSYLEKEKKIASIEQMVGMKYMSASGHATIMKSLDESPESGSGCVV</sequence>
<reference evidence="1 2" key="1">
    <citation type="submission" date="2017-09" db="EMBL/GenBank/DDBJ databases">
        <title>Depth-based differentiation of microbial function through sediment-hosted aquifers and enrichment of novel symbionts in the deep terrestrial subsurface.</title>
        <authorList>
            <person name="Probst A.J."/>
            <person name="Ladd B."/>
            <person name="Jarett J.K."/>
            <person name="Geller-Mcgrath D.E."/>
            <person name="Sieber C.M."/>
            <person name="Emerson J.B."/>
            <person name="Anantharaman K."/>
            <person name="Thomas B.C."/>
            <person name="Malmstrom R."/>
            <person name="Stieglmeier M."/>
            <person name="Klingl A."/>
            <person name="Woyke T."/>
            <person name="Ryan C.M."/>
            <person name="Banfield J.F."/>
        </authorList>
    </citation>
    <scope>NUCLEOTIDE SEQUENCE [LARGE SCALE GENOMIC DNA]</scope>
    <source>
        <strain evidence="1">CG10_big_fil_rev_8_21_14_0_10_45_14</strain>
    </source>
</reference>
<organism evidence="1 2">
    <name type="scientific">Candidatus Vogelbacteria bacterium CG10_big_fil_rev_8_21_14_0_10_45_14</name>
    <dbReference type="NCBI Taxonomy" id="1975042"/>
    <lineage>
        <taxon>Bacteria</taxon>
        <taxon>Candidatus Vogeliibacteriota</taxon>
    </lineage>
</organism>
<comment type="caution">
    <text evidence="1">The sequence shown here is derived from an EMBL/GenBank/DDBJ whole genome shotgun (WGS) entry which is preliminary data.</text>
</comment>
<dbReference type="AlphaFoldDB" id="A0A2H0RIZ2"/>
<gene>
    <name evidence="1" type="ORF">COV07_03840</name>
</gene>
<proteinExistence type="predicted"/>
<protein>
    <submittedName>
        <fullName evidence="1">Uncharacterized protein</fullName>
    </submittedName>
</protein>
<dbReference type="EMBL" id="PCYL01000040">
    <property type="protein sequence ID" value="PIR46531.1"/>
    <property type="molecule type" value="Genomic_DNA"/>
</dbReference>
<dbReference type="Proteomes" id="UP000230833">
    <property type="component" value="Unassembled WGS sequence"/>
</dbReference>
<accession>A0A2H0RIZ2</accession>
<evidence type="ECO:0000313" key="1">
    <source>
        <dbReference type="EMBL" id="PIR46531.1"/>
    </source>
</evidence>
<evidence type="ECO:0000313" key="2">
    <source>
        <dbReference type="Proteomes" id="UP000230833"/>
    </source>
</evidence>